<dbReference type="AlphaFoldDB" id="A0A840QMH4"/>
<sequence>MGVKIKRAYEQEANEDGVRILVDRVWPRGLSKEKLQIDEWMKEVAPSKELRKWFGHDPEKFEQFKTRYLDELNTDPLKQECLEKIRRLKSNQVVTLVQGARDEKHNQAVVLKKVLDEGAE</sequence>
<evidence type="ECO:0000313" key="1">
    <source>
        <dbReference type="EMBL" id="MBB5172582.1"/>
    </source>
</evidence>
<name>A0A840QMH4_9BACI</name>
<accession>A0A840QMH4</accession>
<dbReference type="Pfam" id="PF22752">
    <property type="entry name" value="DUF488-N3i"/>
    <property type="match status" value="1"/>
</dbReference>
<evidence type="ECO:0000313" key="2">
    <source>
        <dbReference type="Proteomes" id="UP000551878"/>
    </source>
</evidence>
<reference evidence="1 2" key="1">
    <citation type="submission" date="2020-08" db="EMBL/GenBank/DDBJ databases">
        <title>Genomic Encyclopedia of Type Strains, Phase IV (KMG-IV): sequencing the most valuable type-strain genomes for metagenomic binning, comparative biology and taxonomic classification.</title>
        <authorList>
            <person name="Goeker M."/>
        </authorList>
    </citation>
    <scope>NUCLEOTIDE SEQUENCE [LARGE SCALE GENOMIC DNA]</scope>
    <source>
        <strain evidence="1 2">DSM 24696</strain>
    </source>
</reference>
<dbReference type="PANTHER" id="PTHR36849">
    <property type="entry name" value="CYTOPLASMIC PROTEIN-RELATED"/>
    <property type="match status" value="1"/>
</dbReference>
<proteinExistence type="predicted"/>
<gene>
    <name evidence="1" type="ORF">HNQ41_000726</name>
</gene>
<dbReference type="EMBL" id="JACHHB010000002">
    <property type="protein sequence ID" value="MBB5172582.1"/>
    <property type="molecule type" value="Genomic_DNA"/>
</dbReference>
<protein>
    <submittedName>
        <fullName evidence="1">Uncharacterized protein YeaO (DUF488 family)</fullName>
    </submittedName>
</protein>
<organism evidence="1 2">
    <name type="scientific">Texcoconibacillus texcoconensis</name>
    <dbReference type="NCBI Taxonomy" id="1095777"/>
    <lineage>
        <taxon>Bacteria</taxon>
        <taxon>Bacillati</taxon>
        <taxon>Bacillota</taxon>
        <taxon>Bacilli</taxon>
        <taxon>Bacillales</taxon>
        <taxon>Bacillaceae</taxon>
        <taxon>Texcoconibacillus</taxon>
    </lineage>
</organism>
<keyword evidence="2" id="KW-1185">Reference proteome</keyword>
<dbReference type="Proteomes" id="UP000551878">
    <property type="component" value="Unassembled WGS sequence"/>
</dbReference>
<dbReference type="PANTHER" id="PTHR36849:SF1">
    <property type="entry name" value="CYTOPLASMIC PROTEIN"/>
    <property type="match status" value="1"/>
</dbReference>
<comment type="caution">
    <text evidence="1">The sequence shown here is derived from an EMBL/GenBank/DDBJ whole genome shotgun (WGS) entry which is preliminary data.</text>
</comment>
<dbReference type="RefSeq" id="WP_184663030.1">
    <property type="nucleotide sequence ID" value="NZ_JACHHB010000002.1"/>
</dbReference>
<dbReference type="InterPro" id="IPR052552">
    <property type="entry name" value="YeaO-like"/>
</dbReference>